<evidence type="ECO:0000313" key="1">
    <source>
        <dbReference type="EMBL" id="RPD40373.1"/>
    </source>
</evidence>
<sequence>MFISCENDINAVREFDINKLGVEQAYDIETIMSQTGHVKGVLTAPYMERHLNNPPHTDFPKGLQVVFYTDSLTKESILTSNFGTYQENSTDIYLRDSVVFISLKTAQRLDCKDLKWDSKTNQFTTDRFCRLSTPNDTLYGQGFRANQDFSRSEFINAYGTFAPQDSILSIQ</sequence>
<dbReference type="InterPro" id="IPR010664">
    <property type="entry name" value="LipoPS_assembly_LptC-rel"/>
</dbReference>
<dbReference type="EMBL" id="RMBX01000007">
    <property type="protein sequence ID" value="RPD40373.1"/>
    <property type="molecule type" value="Genomic_DNA"/>
</dbReference>
<dbReference type="Gene3D" id="2.60.450.10">
    <property type="entry name" value="Lipopolysaccharide (LPS) transport protein A like domain"/>
    <property type="match status" value="1"/>
</dbReference>
<keyword evidence="2" id="KW-1185">Reference proteome</keyword>
<dbReference type="GO" id="GO:0005886">
    <property type="term" value="C:plasma membrane"/>
    <property type="evidence" value="ECO:0007669"/>
    <property type="project" value="InterPro"/>
</dbReference>
<reference evidence="2" key="1">
    <citation type="submission" date="2018-11" db="EMBL/GenBank/DDBJ databases">
        <title>Chitinophaga lutea sp.nov., isolate from arsenic contaminated soil.</title>
        <authorList>
            <person name="Zong Y."/>
        </authorList>
    </citation>
    <scope>NUCLEOTIDE SEQUENCE [LARGE SCALE GENOMIC DNA]</scope>
    <source>
        <strain evidence="2">YLT18</strain>
    </source>
</reference>
<protein>
    <submittedName>
        <fullName evidence="1">LPS export ABC transporter periplasmic protein LptC</fullName>
    </submittedName>
</protein>
<name>A0A3N4MY64_9BACT</name>
<gene>
    <name evidence="1" type="primary">lptC</name>
    <name evidence="1" type="ORF">EG028_13760</name>
</gene>
<dbReference type="GO" id="GO:0015221">
    <property type="term" value="F:lipopolysaccharide transmembrane transporter activity"/>
    <property type="evidence" value="ECO:0007669"/>
    <property type="project" value="InterPro"/>
</dbReference>
<accession>A0A3N4MY64</accession>
<dbReference type="NCBIfam" id="TIGR04409">
    <property type="entry name" value="LptC_YrbK"/>
    <property type="match status" value="1"/>
</dbReference>
<organism evidence="1 2">
    <name type="scientific">Chitinophaga barathri</name>
    <dbReference type="NCBI Taxonomy" id="1647451"/>
    <lineage>
        <taxon>Bacteria</taxon>
        <taxon>Pseudomonadati</taxon>
        <taxon>Bacteroidota</taxon>
        <taxon>Chitinophagia</taxon>
        <taxon>Chitinophagales</taxon>
        <taxon>Chitinophagaceae</taxon>
        <taxon>Chitinophaga</taxon>
    </lineage>
</organism>
<dbReference type="InterPro" id="IPR026265">
    <property type="entry name" value="LptC"/>
</dbReference>
<proteinExistence type="predicted"/>
<evidence type="ECO:0000313" key="2">
    <source>
        <dbReference type="Proteomes" id="UP000279089"/>
    </source>
</evidence>
<dbReference type="AlphaFoldDB" id="A0A3N4MY64"/>
<comment type="caution">
    <text evidence="1">The sequence shown here is derived from an EMBL/GenBank/DDBJ whole genome shotgun (WGS) entry which is preliminary data.</text>
</comment>
<dbReference type="Pfam" id="PF06835">
    <property type="entry name" value="LptC"/>
    <property type="match status" value="1"/>
</dbReference>
<dbReference type="Proteomes" id="UP000279089">
    <property type="component" value="Unassembled WGS sequence"/>
</dbReference>
<dbReference type="OrthoDB" id="9812080at2"/>